<protein>
    <submittedName>
        <fullName evidence="2">Uncharacterized protein</fullName>
    </submittedName>
</protein>
<evidence type="ECO:0000256" key="1">
    <source>
        <dbReference type="SAM" id="Phobius"/>
    </source>
</evidence>
<keyword evidence="1" id="KW-1133">Transmembrane helix</keyword>
<sequence length="145" mass="15112">MPITEAGSAPARSLAVIGVLTYSAILVGLSLLAAWLISGPVGSTISNCFALVLVMLVGTGRKTLKAAYGTPLMSFMAIVSGIVFSAVFIVVAAGLKGDVALAFDVTSLSDFDISLIGAVLVVFTSHFVAHFLVRAFFWRELASWA</sequence>
<keyword evidence="1" id="KW-0472">Membrane</keyword>
<accession>A0A1A9KLZ8</accession>
<feature type="transmembrane region" description="Helical" evidence="1">
    <location>
        <begin position="72"/>
        <end position="95"/>
    </location>
</feature>
<name>A0A1A9KLZ8_9PSED</name>
<feature type="transmembrane region" description="Helical" evidence="1">
    <location>
        <begin position="12"/>
        <end position="37"/>
    </location>
</feature>
<keyword evidence="2" id="KW-0614">Plasmid</keyword>
<evidence type="ECO:0000313" key="3">
    <source>
        <dbReference type="Proteomes" id="UP000077748"/>
    </source>
</evidence>
<dbReference type="EMBL" id="CP015879">
    <property type="protein sequence ID" value="ANI18826.1"/>
    <property type="molecule type" value="Genomic_DNA"/>
</dbReference>
<evidence type="ECO:0000313" key="2">
    <source>
        <dbReference type="EMBL" id="ANI18826.1"/>
    </source>
</evidence>
<feature type="transmembrane region" description="Helical" evidence="1">
    <location>
        <begin position="43"/>
        <end position="60"/>
    </location>
</feature>
<geneLocation type="plasmid" evidence="3">
    <name>prbl16</name>
</geneLocation>
<keyword evidence="1" id="KW-0812">Transmembrane</keyword>
<feature type="transmembrane region" description="Helical" evidence="1">
    <location>
        <begin position="115"/>
        <end position="137"/>
    </location>
</feature>
<dbReference type="Proteomes" id="UP000077748">
    <property type="component" value="Plasmid pRBL16"/>
</dbReference>
<gene>
    <name evidence="2" type="ORF">A9C11_32750</name>
</gene>
<proteinExistence type="predicted"/>
<dbReference type="AlphaFoldDB" id="A0A1A9KLZ8"/>
<organism evidence="2 3">
    <name type="scientific">Pseudomonas citronellolis</name>
    <dbReference type="NCBI Taxonomy" id="53408"/>
    <lineage>
        <taxon>Bacteria</taxon>
        <taxon>Pseudomonadati</taxon>
        <taxon>Pseudomonadota</taxon>
        <taxon>Gammaproteobacteria</taxon>
        <taxon>Pseudomonadales</taxon>
        <taxon>Pseudomonadaceae</taxon>
        <taxon>Pseudomonas</taxon>
    </lineage>
</organism>
<reference evidence="2 3" key="1">
    <citation type="submission" date="2016-05" db="EMBL/GenBank/DDBJ databases">
        <title>Genome Sequence of Pseudomonas citronellolis Strain SJTE-3, an Estrogens and Persistent Organic Pollutants degradation strain.</title>
        <authorList>
            <person name="Liang R."/>
        </authorList>
    </citation>
    <scope>NUCLEOTIDE SEQUENCE [LARGE SCALE GENOMIC DNA]</scope>
    <source>
        <strain evidence="2 3">SJTE-3</strain>
        <plasmid evidence="3">Plasmid prbl16</plasmid>
    </source>
</reference>
<dbReference type="RefSeq" id="WP_010792859.1">
    <property type="nucleotide sequence ID" value="NZ_CP015879.1"/>
</dbReference>